<evidence type="ECO:0000313" key="4">
    <source>
        <dbReference type="Proteomes" id="UP000070456"/>
    </source>
</evidence>
<dbReference type="PIRSF" id="PIRSF500136">
    <property type="entry name" value="UDP_ManNAc_DH"/>
    <property type="match status" value="1"/>
</dbReference>
<dbReference type="GO" id="GO:0000271">
    <property type="term" value="P:polysaccharide biosynthetic process"/>
    <property type="evidence" value="ECO:0007669"/>
    <property type="project" value="InterPro"/>
</dbReference>
<dbReference type="Pfam" id="PF03721">
    <property type="entry name" value="UDPG_MGDP_dh_N"/>
    <property type="match status" value="1"/>
</dbReference>
<dbReference type="STRING" id="520762.AN619_05360"/>
<sequence>MDMGLCKRMDIDKIKLAVVGLGYVGMPIALAFSKKVRTIGFDIDKKKIRKYLGGEDPTREVGDEAIRNSLIDFTWKEDKLKEANFIIVAVPTPVNGDKTPDLSPIIRACEILFYTPCTASWLLSPDCHGQQKNE</sequence>
<dbReference type="InterPro" id="IPR036291">
    <property type="entry name" value="NAD(P)-bd_dom_sf"/>
</dbReference>
<dbReference type="InterPro" id="IPR028359">
    <property type="entry name" value="UDP_ManNAc/GlcNAc_DH"/>
</dbReference>
<evidence type="ECO:0000313" key="3">
    <source>
        <dbReference type="EMBL" id="KXG77009.1"/>
    </source>
</evidence>
<dbReference type="Proteomes" id="UP000070456">
    <property type="component" value="Unassembled WGS sequence"/>
</dbReference>
<evidence type="ECO:0000256" key="1">
    <source>
        <dbReference type="ARBA" id="ARBA00006601"/>
    </source>
</evidence>
<keyword evidence="3" id="KW-0560">Oxidoreductase</keyword>
<dbReference type="PANTHER" id="PTHR43491:SF2">
    <property type="entry name" value="UDP-N-ACETYL-D-MANNOSAMINE DEHYDROGENASE"/>
    <property type="match status" value="1"/>
</dbReference>
<protein>
    <submittedName>
        <fullName evidence="3">UDP-N-acetyl-D-glucosamine 6-dehydrogenase</fullName>
        <ecNumber evidence="3">1.1.1.136</ecNumber>
    </submittedName>
</protein>
<gene>
    <name evidence="3" type="primary">wbpA_1</name>
    <name evidence="3" type="ORF">AN619_05360</name>
</gene>
<dbReference type="PIRSF" id="PIRSF000124">
    <property type="entry name" value="UDPglc_GDPman_dh"/>
    <property type="match status" value="1"/>
</dbReference>
<dbReference type="AlphaFoldDB" id="A0A140L8Y4"/>
<dbReference type="PANTHER" id="PTHR43491">
    <property type="entry name" value="UDP-N-ACETYL-D-MANNOSAMINE DEHYDROGENASE"/>
    <property type="match status" value="1"/>
</dbReference>
<dbReference type="EC" id="1.1.1.136" evidence="3"/>
<feature type="domain" description="UDP-glucose/GDP-mannose dehydrogenase N-terminal" evidence="2">
    <location>
        <begin position="15"/>
        <end position="110"/>
    </location>
</feature>
<reference evidence="3 4" key="1">
    <citation type="submission" date="2015-12" db="EMBL/GenBank/DDBJ databases">
        <title>Draft genome sequence of the thermoanaerobe Thermotalea metallivorans, an isolate from the runoff channel of the Great Artesian Basin, Australia.</title>
        <authorList>
            <person name="Patel B.K."/>
        </authorList>
    </citation>
    <scope>NUCLEOTIDE SEQUENCE [LARGE SCALE GENOMIC DNA]</scope>
    <source>
        <strain evidence="3 4">B2-1</strain>
    </source>
</reference>
<dbReference type="GO" id="GO:0047004">
    <property type="term" value="F:UDP-N-acetylglucosamine 6-dehydrogenase activity"/>
    <property type="evidence" value="ECO:0007669"/>
    <property type="project" value="UniProtKB-EC"/>
</dbReference>
<dbReference type="InterPro" id="IPR001732">
    <property type="entry name" value="UDP-Glc/GDP-Man_DH_N"/>
</dbReference>
<evidence type="ECO:0000259" key="2">
    <source>
        <dbReference type="Pfam" id="PF03721"/>
    </source>
</evidence>
<name>A0A140L8Y4_9FIRM</name>
<proteinExistence type="inferred from homology"/>
<comment type="caution">
    <text evidence="3">The sequence shown here is derived from an EMBL/GenBank/DDBJ whole genome shotgun (WGS) entry which is preliminary data.</text>
</comment>
<dbReference type="InterPro" id="IPR017476">
    <property type="entry name" value="UDP-Glc/GDP-Man"/>
</dbReference>
<dbReference type="PATRIC" id="fig|520762.4.peg.611"/>
<comment type="similarity">
    <text evidence="1">Belongs to the UDP-glucose/GDP-mannose dehydrogenase family.</text>
</comment>
<dbReference type="EMBL" id="LOEE01000019">
    <property type="protein sequence ID" value="KXG77009.1"/>
    <property type="molecule type" value="Genomic_DNA"/>
</dbReference>
<keyword evidence="4" id="KW-1185">Reference proteome</keyword>
<organism evidence="3 4">
    <name type="scientific">Thermotalea metallivorans</name>
    <dbReference type="NCBI Taxonomy" id="520762"/>
    <lineage>
        <taxon>Bacteria</taxon>
        <taxon>Bacillati</taxon>
        <taxon>Bacillota</taxon>
        <taxon>Clostridia</taxon>
        <taxon>Peptostreptococcales</taxon>
        <taxon>Thermotaleaceae</taxon>
        <taxon>Thermotalea</taxon>
    </lineage>
</organism>
<dbReference type="Gene3D" id="3.40.50.720">
    <property type="entry name" value="NAD(P)-binding Rossmann-like Domain"/>
    <property type="match status" value="1"/>
</dbReference>
<dbReference type="GO" id="GO:0016628">
    <property type="term" value="F:oxidoreductase activity, acting on the CH-CH group of donors, NAD or NADP as acceptor"/>
    <property type="evidence" value="ECO:0007669"/>
    <property type="project" value="InterPro"/>
</dbReference>
<dbReference type="SUPFAM" id="SSF51735">
    <property type="entry name" value="NAD(P)-binding Rossmann-fold domains"/>
    <property type="match status" value="1"/>
</dbReference>
<dbReference type="GO" id="GO:0051287">
    <property type="term" value="F:NAD binding"/>
    <property type="evidence" value="ECO:0007669"/>
    <property type="project" value="InterPro"/>
</dbReference>
<accession>A0A140L8Y4</accession>